<evidence type="ECO:0000256" key="1">
    <source>
        <dbReference type="SAM" id="MobiDB-lite"/>
    </source>
</evidence>
<dbReference type="SUPFAM" id="SSF53098">
    <property type="entry name" value="Ribonuclease H-like"/>
    <property type="match status" value="1"/>
</dbReference>
<keyword evidence="4" id="KW-1185">Reference proteome</keyword>
<dbReference type="InterPro" id="IPR001584">
    <property type="entry name" value="Integrase_cat-core"/>
</dbReference>
<accession>A0ABV7JRD7</accession>
<feature type="region of interest" description="Disordered" evidence="1">
    <location>
        <begin position="708"/>
        <end position="741"/>
    </location>
</feature>
<dbReference type="PROSITE" id="PS50994">
    <property type="entry name" value="INTEGRASE"/>
    <property type="match status" value="1"/>
</dbReference>
<reference evidence="4" key="1">
    <citation type="journal article" date="2019" name="Int. J. Syst. Evol. Microbiol.">
        <title>The Global Catalogue of Microorganisms (GCM) 10K type strain sequencing project: providing services to taxonomists for standard genome sequencing and annotation.</title>
        <authorList>
            <consortium name="The Broad Institute Genomics Platform"/>
            <consortium name="The Broad Institute Genome Sequencing Center for Infectious Disease"/>
            <person name="Wu L."/>
            <person name="Ma J."/>
        </authorList>
    </citation>
    <scope>NUCLEOTIDE SEQUENCE [LARGE SCALE GENOMIC DNA]</scope>
    <source>
        <strain evidence="4">KCTC 52449</strain>
    </source>
</reference>
<evidence type="ECO:0000259" key="2">
    <source>
        <dbReference type="PROSITE" id="PS50994"/>
    </source>
</evidence>
<proteinExistence type="predicted"/>
<dbReference type="InterPro" id="IPR012337">
    <property type="entry name" value="RNaseH-like_sf"/>
</dbReference>
<protein>
    <submittedName>
        <fullName evidence="3">DDE-type integrase/transposase/recombinase</fullName>
    </submittedName>
</protein>
<dbReference type="Gene3D" id="3.30.420.10">
    <property type="entry name" value="Ribonuclease H-like superfamily/Ribonuclease H"/>
    <property type="match status" value="1"/>
</dbReference>
<organism evidence="3 4">
    <name type="scientific">Alteromonas oceani</name>
    <dbReference type="NCBI Taxonomy" id="2071609"/>
    <lineage>
        <taxon>Bacteria</taxon>
        <taxon>Pseudomonadati</taxon>
        <taxon>Pseudomonadota</taxon>
        <taxon>Gammaproteobacteria</taxon>
        <taxon>Alteromonadales</taxon>
        <taxon>Alteromonadaceae</taxon>
        <taxon>Alteromonas/Salinimonas group</taxon>
        <taxon>Alteromonas</taxon>
    </lineage>
</organism>
<dbReference type="InterPro" id="IPR036397">
    <property type="entry name" value="RNaseH_sf"/>
</dbReference>
<feature type="compositionally biased region" description="Basic and acidic residues" evidence="1">
    <location>
        <begin position="731"/>
        <end position="741"/>
    </location>
</feature>
<name>A0ABV7JRD7_9ALTE</name>
<comment type="caution">
    <text evidence="3">The sequence shown here is derived from an EMBL/GenBank/DDBJ whole genome shotgun (WGS) entry which is preliminary data.</text>
</comment>
<evidence type="ECO:0000313" key="4">
    <source>
        <dbReference type="Proteomes" id="UP001595477"/>
    </source>
</evidence>
<sequence>MYEGLQIVNQNEGINYFICAIDKWSDRVAVIDVNHLENPKNNNVKKPKIWTFDTFNSFKNRKGTEIQRYVMPIELDMTDLQILKKRNQTWIDFREKRVKKIKSLLNDECVNEYLFGDGIAEKIEQLIEQGHEWKSEGAFYNAFNKYIAFGCVENAFLPFGFKNCGSNYHHVITLKDANIKRGRKSGKLDKQSKGRQKTVSKHRGVTDVDKQNMFRLYSYFKRHNLRYKPAYALRVYQREFEVVIEVVETPNGTIECVRALPPEECISDGMFYRHWRILIKHEDLMRLKYGDIAYDKDWKPRFERARDGVIGPSFRYEIDATIADIYIRYSYDTTGRWSVGRPVIYFVVDVYTTMIVGYYIGFHGPDWIGASEAMVNACLPKAEHCAKYGITLKENEWPCFHIPSQLTADNGSEYSLKHLEPMLKANLRLRTVNFVPVYRGDCKSIVERRFGIVQDMTINFVAGATVDLKREEQHPSNKAIYTIDALHSIIIKDILHHNNTSNRVHLLNKRDAKNSIGFTPRELWLGNIDEEMNGGNPVLTEYDRMHVRWAFLLKDQASVRDGSIHFRGLEYDSGYAHEQKWYIRAKQHGVFKITVGWTRASGNFLIFRTDDGSYVELTLKRDDHCERFADESWDMIFHRLYEELQESYGLGQIERDERIKKEHELKKLTAQQFEAMRDAPENTRRSIQPGIRARQNIQRQIDMLEVSSNIQGAFKGSSPSQSTTKQPQKTSDIDRSLYDAD</sequence>
<dbReference type="RefSeq" id="WP_123326068.1">
    <property type="nucleotide sequence ID" value="NZ_JBHRSX010000006.1"/>
</dbReference>
<dbReference type="EMBL" id="JBHRSX010000006">
    <property type="protein sequence ID" value="MFC3200544.1"/>
    <property type="molecule type" value="Genomic_DNA"/>
</dbReference>
<gene>
    <name evidence="3" type="ORF">ACFOEW_01775</name>
</gene>
<dbReference type="Proteomes" id="UP001595477">
    <property type="component" value="Unassembled WGS sequence"/>
</dbReference>
<evidence type="ECO:0000313" key="3">
    <source>
        <dbReference type="EMBL" id="MFC3200544.1"/>
    </source>
</evidence>
<feature type="region of interest" description="Disordered" evidence="1">
    <location>
        <begin position="182"/>
        <end position="202"/>
    </location>
</feature>
<feature type="compositionally biased region" description="Basic residues" evidence="1">
    <location>
        <begin position="193"/>
        <end position="202"/>
    </location>
</feature>
<feature type="domain" description="Integrase catalytic" evidence="2">
    <location>
        <begin position="308"/>
        <end position="528"/>
    </location>
</feature>
<feature type="compositionally biased region" description="Low complexity" evidence="1">
    <location>
        <begin position="717"/>
        <end position="730"/>
    </location>
</feature>